<name>A0A1G2IW86_9BACT</name>
<keyword evidence="2" id="KW-0812">Transmembrane</keyword>
<proteinExistence type="predicted"/>
<dbReference type="Proteomes" id="UP000178650">
    <property type="component" value="Unassembled WGS sequence"/>
</dbReference>
<protein>
    <submittedName>
        <fullName evidence="3">Uncharacterized protein</fullName>
    </submittedName>
</protein>
<gene>
    <name evidence="3" type="ORF">A2358_03810</name>
</gene>
<feature type="transmembrane region" description="Helical" evidence="2">
    <location>
        <begin position="162"/>
        <end position="184"/>
    </location>
</feature>
<dbReference type="EMBL" id="MHPJ01000009">
    <property type="protein sequence ID" value="OGZ79085.1"/>
    <property type="molecule type" value="Genomic_DNA"/>
</dbReference>
<reference evidence="3 4" key="1">
    <citation type="journal article" date="2016" name="Nat. Commun.">
        <title>Thousands of microbial genomes shed light on interconnected biogeochemical processes in an aquifer system.</title>
        <authorList>
            <person name="Anantharaman K."/>
            <person name="Brown C.T."/>
            <person name="Hug L.A."/>
            <person name="Sharon I."/>
            <person name="Castelle C.J."/>
            <person name="Probst A.J."/>
            <person name="Thomas B.C."/>
            <person name="Singh A."/>
            <person name="Wilkins M.J."/>
            <person name="Karaoz U."/>
            <person name="Brodie E.L."/>
            <person name="Williams K.H."/>
            <person name="Hubbard S.S."/>
            <person name="Banfield J.F."/>
        </authorList>
    </citation>
    <scope>NUCLEOTIDE SEQUENCE [LARGE SCALE GENOMIC DNA]</scope>
</reference>
<evidence type="ECO:0000256" key="1">
    <source>
        <dbReference type="SAM" id="Coils"/>
    </source>
</evidence>
<feature type="transmembrane region" description="Helical" evidence="2">
    <location>
        <begin position="136"/>
        <end position="156"/>
    </location>
</feature>
<dbReference type="AlphaFoldDB" id="A0A1G2IW86"/>
<evidence type="ECO:0000313" key="3">
    <source>
        <dbReference type="EMBL" id="OGZ79085.1"/>
    </source>
</evidence>
<accession>A0A1G2IW86</accession>
<keyword evidence="2" id="KW-1133">Transmembrane helix</keyword>
<organism evidence="3 4">
    <name type="scientific">Candidatus Staskawiczbacteria bacterium RIFOXYB1_FULL_37_44</name>
    <dbReference type="NCBI Taxonomy" id="1802223"/>
    <lineage>
        <taxon>Bacteria</taxon>
        <taxon>Candidatus Staskawicziibacteriota</taxon>
    </lineage>
</organism>
<evidence type="ECO:0000256" key="2">
    <source>
        <dbReference type="SAM" id="Phobius"/>
    </source>
</evidence>
<comment type="caution">
    <text evidence="3">The sequence shown here is derived from an EMBL/GenBank/DDBJ whole genome shotgun (WGS) entry which is preliminary data.</text>
</comment>
<keyword evidence="2" id="KW-0472">Membrane</keyword>
<keyword evidence="1" id="KW-0175">Coiled coil</keyword>
<sequence>MNKKELDQKVIEIDAVLKALGDLNVLVQQSKNLPNIINDAQAGKTNIEKFLNELPAHSEEIKKLTSEVTILKDQVSAKNSEVSELVTQTKDTQNKVGELIAETKVQLGVAANAKLASTFEQVKNGLINDKNRWFKWWVGAVIVFIVATGLVVLWQLKDFGTLYHYNFLIKLALTSPFAYFVVFINREYSRTRNLIEEYTFKAAIARSFEAYKEIVQSTDQENCVSTHKFIIDSIGSLYSSPMVNVKRNSHKERESTPDILSSIRSIMEDFFPSKND</sequence>
<dbReference type="STRING" id="1802223.A2358_03810"/>
<evidence type="ECO:0000313" key="4">
    <source>
        <dbReference type="Proteomes" id="UP000178650"/>
    </source>
</evidence>
<feature type="coiled-coil region" evidence="1">
    <location>
        <begin position="47"/>
        <end position="81"/>
    </location>
</feature>